<sequence>MVSVDIGSLTWQQFWIAAAYLAITGCLFSLGILRLFQQRIKSGVIMLVICVITTVMFVAYVYEVAGTGS</sequence>
<feature type="transmembrane region" description="Helical" evidence="1">
    <location>
        <begin position="43"/>
        <end position="62"/>
    </location>
</feature>
<organism evidence="2 3">
    <name type="scientific">Brevibacillus fulvus</name>
    <dbReference type="NCBI Taxonomy" id="1125967"/>
    <lineage>
        <taxon>Bacteria</taxon>
        <taxon>Bacillati</taxon>
        <taxon>Bacillota</taxon>
        <taxon>Bacilli</taxon>
        <taxon>Bacillales</taxon>
        <taxon>Paenibacillaceae</taxon>
        <taxon>Brevibacillus</taxon>
    </lineage>
</organism>
<evidence type="ECO:0000313" key="3">
    <source>
        <dbReference type="Proteomes" id="UP000717624"/>
    </source>
</evidence>
<dbReference type="AlphaFoldDB" id="A0A938Y0E1"/>
<keyword evidence="3" id="KW-1185">Reference proteome</keyword>
<keyword evidence="1" id="KW-0812">Transmembrane</keyword>
<dbReference type="RefSeq" id="WP_204516556.1">
    <property type="nucleotide sequence ID" value="NZ_BAABIN010000009.1"/>
</dbReference>
<gene>
    <name evidence="2" type="ORF">JOD01_000421</name>
</gene>
<dbReference type="EMBL" id="JAFBEB010000001">
    <property type="protein sequence ID" value="MBM7588835.1"/>
    <property type="molecule type" value="Genomic_DNA"/>
</dbReference>
<reference evidence="2" key="1">
    <citation type="submission" date="2021-01" db="EMBL/GenBank/DDBJ databases">
        <title>Genomic Encyclopedia of Type Strains, Phase IV (KMG-IV): sequencing the most valuable type-strain genomes for metagenomic binning, comparative biology and taxonomic classification.</title>
        <authorList>
            <person name="Goeker M."/>
        </authorList>
    </citation>
    <scope>NUCLEOTIDE SEQUENCE</scope>
    <source>
        <strain evidence="2">DSM 25523</strain>
    </source>
</reference>
<keyword evidence="1" id="KW-1133">Transmembrane helix</keyword>
<feature type="transmembrane region" description="Helical" evidence="1">
    <location>
        <begin position="14"/>
        <end position="36"/>
    </location>
</feature>
<dbReference type="Proteomes" id="UP000717624">
    <property type="component" value="Unassembled WGS sequence"/>
</dbReference>
<evidence type="ECO:0000313" key="2">
    <source>
        <dbReference type="EMBL" id="MBM7588835.1"/>
    </source>
</evidence>
<name>A0A938Y0E1_9BACL</name>
<accession>A0A938Y0E1</accession>
<proteinExistence type="predicted"/>
<comment type="caution">
    <text evidence="2">The sequence shown here is derived from an EMBL/GenBank/DDBJ whole genome shotgun (WGS) entry which is preliminary data.</text>
</comment>
<keyword evidence="1" id="KW-0472">Membrane</keyword>
<protein>
    <submittedName>
        <fullName evidence="2">Uncharacterized protein</fullName>
    </submittedName>
</protein>
<evidence type="ECO:0000256" key="1">
    <source>
        <dbReference type="SAM" id="Phobius"/>
    </source>
</evidence>